<evidence type="ECO:0000313" key="5">
    <source>
        <dbReference type="EMBL" id="MFC7322767.1"/>
    </source>
</evidence>
<evidence type="ECO:0000256" key="3">
    <source>
        <dbReference type="ARBA" id="ARBA00022777"/>
    </source>
</evidence>
<dbReference type="EMBL" id="JBHTBY010000017">
    <property type="protein sequence ID" value="MFC7322767.1"/>
    <property type="molecule type" value="Genomic_DNA"/>
</dbReference>
<comment type="similarity">
    <text evidence="1 4">Belongs to the glycerate kinase type-1 family.</text>
</comment>
<reference evidence="6" key="1">
    <citation type="journal article" date="2019" name="Int. J. Syst. Evol. Microbiol.">
        <title>The Global Catalogue of Microorganisms (GCM) 10K type strain sequencing project: providing services to taxonomists for standard genome sequencing and annotation.</title>
        <authorList>
            <consortium name="The Broad Institute Genomics Platform"/>
            <consortium name="The Broad Institute Genome Sequencing Center for Infectious Disease"/>
            <person name="Wu L."/>
            <person name="Ma J."/>
        </authorList>
    </citation>
    <scope>NUCLEOTIDE SEQUENCE [LARGE SCALE GENOMIC DNA]</scope>
    <source>
        <strain evidence="6">CCUG 73951</strain>
    </source>
</reference>
<dbReference type="Gene3D" id="3.40.50.10350">
    <property type="entry name" value="Glycerate kinase, domain 1"/>
    <property type="match status" value="1"/>
</dbReference>
<dbReference type="InterPro" id="IPR004381">
    <property type="entry name" value="Glycerate_kinase"/>
</dbReference>
<dbReference type="SUPFAM" id="SSF110738">
    <property type="entry name" value="Glycerate kinase I"/>
    <property type="match status" value="1"/>
</dbReference>
<keyword evidence="3 4" id="KW-0418">Kinase</keyword>
<organism evidence="5 6">
    <name type="scientific">Halobacillus campisalis</name>
    <dbReference type="NCBI Taxonomy" id="435909"/>
    <lineage>
        <taxon>Bacteria</taxon>
        <taxon>Bacillati</taxon>
        <taxon>Bacillota</taxon>
        <taxon>Bacilli</taxon>
        <taxon>Bacillales</taxon>
        <taxon>Bacillaceae</taxon>
        <taxon>Halobacillus</taxon>
    </lineage>
</organism>
<proteinExistence type="inferred from homology"/>
<evidence type="ECO:0000256" key="2">
    <source>
        <dbReference type="ARBA" id="ARBA00022679"/>
    </source>
</evidence>
<dbReference type="PIRSF" id="PIRSF006078">
    <property type="entry name" value="GlxK"/>
    <property type="match status" value="1"/>
</dbReference>
<comment type="caution">
    <text evidence="5">The sequence shown here is derived from an EMBL/GenBank/DDBJ whole genome shotgun (WGS) entry which is preliminary data.</text>
</comment>
<dbReference type="InterPro" id="IPR018193">
    <property type="entry name" value="Glyc_kinase_flavodox-like_fold"/>
</dbReference>
<evidence type="ECO:0000256" key="1">
    <source>
        <dbReference type="ARBA" id="ARBA00006284"/>
    </source>
</evidence>
<keyword evidence="2 4" id="KW-0808">Transferase</keyword>
<protein>
    <submittedName>
        <fullName evidence="5">Glycerate kinase</fullName>
    </submittedName>
</protein>
<dbReference type="GO" id="GO:0016301">
    <property type="term" value="F:kinase activity"/>
    <property type="evidence" value="ECO:0007669"/>
    <property type="project" value="UniProtKB-KW"/>
</dbReference>
<dbReference type="Pfam" id="PF02595">
    <property type="entry name" value="Gly_kinase"/>
    <property type="match status" value="1"/>
</dbReference>
<sequence>MKVLFAPDSFKGSMSSAAAAKVMERAFQSVDPLIETAIKPMADGGEGTLSAMVNAIEGDMVELGCTGPLGERRTTGYLEIGNKTAVIEGAEIAGLPLVPEEQRNPDYTTTYGIGEVILHALDRGNKELVLALGGSSSNDGGLGVFQALGMRAYDADGQSTGCFGKDVMKVDSVDFTSLDPRLKETTIRVACDVDNPLTGSRGATYVYGPQKGATEKQVEEYDQALEHFGRLVEEALGGNFSCEEGAGAAGGLGFAFLALGGRLFSGAELVSDAIQLEEAVKKSDMIITGEGQSDVQTLYGKAPGYVAKLAKENGKPVILLSGSLDGPMDELNTIFSGCFSIVPGPRSLGSCIENGEEYLFEACRQMAHLIWTILQK</sequence>
<accession>A0ABW2KAD5</accession>
<dbReference type="InterPro" id="IPR018197">
    <property type="entry name" value="Glycerate_kinase_RE-like"/>
</dbReference>
<dbReference type="NCBIfam" id="TIGR00045">
    <property type="entry name" value="glycerate kinase"/>
    <property type="match status" value="1"/>
</dbReference>
<dbReference type="PANTHER" id="PTHR21599">
    <property type="entry name" value="GLYCERATE KINASE"/>
    <property type="match status" value="1"/>
</dbReference>
<dbReference type="Proteomes" id="UP001596494">
    <property type="component" value="Unassembled WGS sequence"/>
</dbReference>
<dbReference type="PANTHER" id="PTHR21599:SF0">
    <property type="entry name" value="GLYCERATE KINASE"/>
    <property type="match status" value="1"/>
</dbReference>
<evidence type="ECO:0000256" key="4">
    <source>
        <dbReference type="PIRNR" id="PIRNR006078"/>
    </source>
</evidence>
<evidence type="ECO:0000313" key="6">
    <source>
        <dbReference type="Proteomes" id="UP001596494"/>
    </source>
</evidence>
<dbReference type="Gene3D" id="3.90.1510.10">
    <property type="entry name" value="Glycerate kinase, domain 2"/>
    <property type="match status" value="1"/>
</dbReference>
<keyword evidence="6" id="KW-1185">Reference proteome</keyword>
<dbReference type="RefSeq" id="WP_289215131.1">
    <property type="nucleotide sequence ID" value="NZ_JAPVRC010000002.1"/>
</dbReference>
<name>A0ABW2KAD5_9BACI</name>
<gene>
    <name evidence="5" type="ORF">ACFQMN_18030</name>
</gene>
<dbReference type="InterPro" id="IPR036129">
    <property type="entry name" value="Glycerate_kinase_sf"/>
</dbReference>